<keyword evidence="1" id="KW-0472">Membrane</keyword>
<protein>
    <recommendedName>
        <fullName evidence="6">Iron dicitrate transport regulator FecR</fullName>
    </recommendedName>
</protein>
<organism evidence="4 5">
    <name type="scientific">Siphonobacter curvatus</name>
    <dbReference type="NCBI Taxonomy" id="2094562"/>
    <lineage>
        <taxon>Bacteria</taxon>
        <taxon>Pseudomonadati</taxon>
        <taxon>Bacteroidota</taxon>
        <taxon>Cytophagia</taxon>
        <taxon>Cytophagales</taxon>
        <taxon>Cytophagaceae</taxon>
        <taxon>Siphonobacter</taxon>
    </lineage>
</organism>
<accession>A0A2S7IGU0</accession>
<dbReference type="Gene3D" id="2.60.120.1440">
    <property type="match status" value="1"/>
</dbReference>
<dbReference type="Pfam" id="PF04773">
    <property type="entry name" value="FecR"/>
    <property type="match status" value="1"/>
</dbReference>
<sequence>MPSYATFTAEAFIEDDFFRQSIQSPTAETDAFWQEFLRNHPEQKQAIHSARAFLTALDQTQTRPSAEQGERMWQVIQQQTQPEAYPVQISVSHRRNYVWWAAAVILVCVSLGGLWYSRTQTPTSEQLSNNRSTERSAWIHRINTTQQLMTVQLNDGSTVMLSPQSQIRYPRRFASEKREVYLTGEGFFKVAKNPNQPFYVFAKNLITKVVGTSFRITAPPQNQNVQVTVRSGKVAVYALHSSDHPLFLTANQQVYFDTSSQQLTKSVVRAPMLLKSPEGTQSFVFEETPIAQVFHTLETSYGVTITYNTDLLNHCRLTAPLGNEPFFKKLDLICQTLGATYEVWGNQIIITAKGC</sequence>
<keyword evidence="1" id="KW-0812">Transmembrane</keyword>
<dbReference type="RefSeq" id="WP_104715691.1">
    <property type="nucleotide sequence ID" value="NZ_PTRA01000006.1"/>
</dbReference>
<evidence type="ECO:0000259" key="2">
    <source>
        <dbReference type="Pfam" id="PF04773"/>
    </source>
</evidence>
<dbReference type="InterPro" id="IPR012373">
    <property type="entry name" value="Ferrdict_sens_TM"/>
</dbReference>
<dbReference type="AlphaFoldDB" id="A0A2S7IGU0"/>
<evidence type="ECO:0000313" key="5">
    <source>
        <dbReference type="Proteomes" id="UP000239590"/>
    </source>
</evidence>
<gene>
    <name evidence="4" type="ORF">C5O19_22770</name>
</gene>
<evidence type="ECO:0008006" key="6">
    <source>
        <dbReference type="Google" id="ProtNLM"/>
    </source>
</evidence>
<keyword evidence="5" id="KW-1185">Reference proteome</keyword>
<dbReference type="InterPro" id="IPR032508">
    <property type="entry name" value="FecR_C"/>
</dbReference>
<dbReference type="Pfam" id="PF16344">
    <property type="entry name" value="FecR_C"/>
    <property type="match status" value="1"/>
</dbReference>
<dbReference type="PIRSF" id="PIRSF018266">
    <property type="entry name" value="FecR"/>
    <property type="match status" value="1"/>
</dbReference>
<evidence type="ECO:0000259" key="3">
    <source>
        <dbReference type="Pfam" id="PF16344"/>
    </source>
</evidence>
<evidence type="ECO:0000256" key="1">
    <source>
        <dbReference type="SAM" id="Phobius"/>
    </source>
</evidence>
<dbReference type="EMBL" id="PTRA01000006">
    <property type="protein sequence ID" value="PQA54569.1"/>
    <property type="molecule type" value="Genomic_DNA"/>
</dbReference>
<dbReference type="Gene3D" id="3.55.50.30">
    <property type="match status" value="1"/>
</dbReference>
<name>A0A2S7IGU0_9BACT</name>
<comment type="caution">
    <text evidence="4">The sequence shown here is derived from an EMBL/GenBank/DDBJ whole genome shotgun (WGS) entry which is preliminary data.</text>
</comment>
<dbReference type="Proteomes" id="UP000239590">
    <property type="component" value="Unassembled WGS sequence"/>
</dbReference>
<dbReference type="InterPro" id="IPR006860">
    <property type="entry name" value="FecR"/>
</dbReference>
<feature type="transmembrane region" description="Helical" evidence="1">
    <location>
        <begin position="97"/>
        <end position="116"/>
    </location>
</feature>
<keyword evidence="1" id="KW-1133">Transmembrane helix</keyword>
<dbReference type="PANTHER" id="PTHR30273:SF2">
    <property type="entry name" value="PROTEIN FECR"/>
    <property type="match status" value="1"/>
</dbReference>
<evidence type="ECO:0000313" key="4">
    <source>
        <dbReference type="EMBL" id="PQA54569.1"/>
    </source>
</evidence>
<dbReference type="PANTHER" id="PTHR30273">
    <property type="entry name" value="PERIPLASMIC SIGNAL SENSOR AND SIGMA FACTOR ACTIVATOR FECR-RELATED"/>
    <property type="match status" value="1"/>
</dbReference>
<feature type="domain" description="FecR protein" evidence="2">
    <location>
        <begin position="142"/>
        <end position="234"/>
    </location>
</feature>
<proteinExistence type="predicted"/>
<reference evidence="5" key="1">
    <citation type="submission" date="2018-02" db="EMBL/GenBank/DDBJ databases">
        <title>Genome sequencing of Solimonas sp. HR-BB.</title>
        <authorList>
            <person name="Lee Y."/>
            <person name="Jeon C.O."/>
        </authorList>
    </citation>
    <scope>NUCLEOTIDE SEQUENCE [LARGE SCALE GENOMIC DNA]</scope>
    <source>
        <strain evidence="5">HR-U</strain>
    </source>
</reference>
<feature type="domain" description="Protein FecR C-terminal" evidence="3">
    <location>
        <begin position="283"/>
        <end position="350"/>
    </location>
</feature>
<dbReference type="OrthoDB" id="923804at2"/>
<dbReference type="GO" id="GO:0016989">
    <property type="term" value="F:sigma factor antagonist activity"/>
    <property type="evidence" value="ECO:0007669"/>
    <property type="project" value="TreeGrafter"/>
</dbReference>